<feature type="compositionally biased region" description="Basic and acidic residues" evidence="1">
    <location>
        <begin position="300"/>
        <end position="317"/>
    </location>
</feature>
<dbReference type="GO" id="GO:0006310">
    <property type="term" value="P:DNA recombination"/>
    <property type="evidence" value="ECO:0007669"/>
    <property type="project" value="InterPro"/>
</dbReference>
<dbReference type="NCBIfam" id="NF041497">
    <property type="entry name" value="MobV"/>
    <property type="match status" value="1"/>
</dbReference>
<feature type="region of interest" description="Disordered" evidence="1">
    <location>
        <begin position="15"/>
        <end position="44"/>
    </location>
</feature>
<dbReference type="EMBL" id="JAOCJW010000036">
    <property type="protein sequence ID" value="MDH2006876.1"/>
    <property type="molecule type" value="Genomic_DNA"/>
</dbReference>
<sequence>MESFSVLRAQKISQSAETAAHNHNLRASESKTETNVNRSRSSENELLLGSRDTVKTINQIIDDLDLKTAVRKDANRAIELVLSASPEHFYDFEKAGITREQWDELIPANYSDRMDVYWKKIARVQKHLKKDNFEKWKKDTVAWAEKEFGKNIVNLVCHVDEKTPHAHLIVASVVDGKLTAKQFFTPITARKWQDSYSKATGLKRGISSDKRHEDKIANEVNQAKKTGYRKGYQVGKETGQQEAKQAGKKVGAFFGSAVSSFIKRDELEQAEKDKKDAERELASERKRNAEVQAQQRKKHERELEQEQQKKATAEARYEKKKAELAWVLEVGGDDLRKKLKADIDSKQTTAEKAIKDYFKKPRLSVQERQQEALAKNAVGNKAKL</sequence>
<feature type="compositionally biased region" description="Basic and acidic residues" evidence="1">
    <location>
        <begin position="269"/>
        <end position="289"/>
    </location>
</feature>
<dbReference type="AlphaFoldDB" id="A0AA42W3Y9"/>
<proteinExistence type="predicted"/>
<dbReference type="RefSeq" id="WP_279853171.1">
    <property type="nucleotide sequence ID" value="NZ_JAOCIA010000021.1"/>
</dbReference>
<evidence type="ECO:0000313" key="3">
    <source>
        <dbReference type="Proteomes" id="UP001161294"/>
    </source>
</evidence>
<name>A0AA42W3Y9_9BURK</name>
<evidence type="ECO:0000256" key="1">
    <source>
        <dbReference type="SAM" id="MobiDB-lite"/>
    </source>
</evidence>
<organism evidence="2 3">
    <name type="scientific">Comamonas aquatica</name>
    <dbReference type="NCBI Taxonomy" id="225991"/>
    <lineage>
        <taxon>Bacteria</taxon>
        <taxon>Pseudomonadati</taxon>
        <taxon>Pseudomonadota</taxon>
        <taxon>Betaproteobacteria</taxon>
        <taxon>Burkholderiales</taxon>
        <taxon>Comamonadaceae</taxon>
        <taxon>Comamonas</taxon>
    </lineage>
</organism>
<gene>
    <name evidence="2" type="ORF">N5J23_15210</name>
</gene>
<feature type="region of interest" description="Disordered" evidence="1">
    <location>
        <begin position="269"/>
        <end position="317"/>
    </location>
</feature>
<dbReference type="Gene3D" id="3.30.930.30">
    <property type="match status" value="1"/>
</dbReference>
<evidence type="ECO:0000313" key="2">
    <source>
        <dbReference type="EMBL" id="MDH2006876.1"/>
    </source>
</evidence>
<comment type="caution">
    <text evidence="2">The sequence shown here is derived from an EMBL/GenBank/DDBJ whole genome shotgun (WGS) entry which is preliminary data.</text>
</comment>
<dbReference type="CDD" id="cd17242">
    <property type="entry name" value="MobM_relaxase"/>
    <property type="match status" value="1"/>
</dbReference>
<protein>
    <submittedName>
        <fullName evidence="2">Plasmid recombination protein</fullName>
    </submittedName>
</protein>
<dbReference type="Pfam" id="PF01076">
    <property type="entry name" value="Mob_Pre"/>
    <property type="match status" value="2"/>
</dbReference>
<dbReference type="Proteomes" id="UP001161294">
    <property type="component" value="Unassembled WGS sequence"/>
</dbReference>
<dbReference type="InterPro" id="IPR001668">
    <property type="entry name" value="Mob_Pre"/>
</dbReference>
<accession>A0AA42W3Y9</accession>
<dbReference type="GO" id="GO:0003677">
    <property type="term" value="F:DNA binding"/>
    <property type="evidence" value="ECO:0007669"/>
    <property type="project" value="InterPro"/>
</dbReference>
<reference evidence="2" key="1">
    <citation type="submission" date="2022-09" db="EMBL/GenBank/DDBJ databases">
        <title>Intensive care unit water sources are persistently colonized with multi-drug resistant bacteria and are the site of extensive horizontal gene transfer of antibiotic resistance genes.</title>
        <authorList>
            <person name="Diorio-Toth L."/>
        </authorList>
    </citation>
    <scope>NUCLEOTIDE SEQUENCE</scope>
    <source>
        <strain evidence="2">GD03686</strain>
    </source>
</reference>